<evidence type="ECO:0000313" key="3">
    <source>
        <dbReference type="Proteomes" id="UP001620597"/>
    </source>
</evidence>
<keyword evidence="1" id="KW-0472">Membrane</keyword>
<sequence length="193" mass="21906">MQFRIVPAFLVFLGSYFPLAIILALQDIKSEYWGMDLCWNLKDCVIPNGHHPYLSFSVVVITFLCFLITVQVLRGLRYKYPVTIVGLKSIPSELISYSFPYIVSFMGVDYGSAGKIAGLAVFLLWLFLITYRAGYIIMNPILLILGWNLYEAEVEISGHKRTVKLLCRNDPTPGKYLCQEVQGSYISTGEKQQ</sequence>
<comment type="caution">
    <text evidence="2">The sequence shown here is derived from an EMBL/GenBank/DDBJ whole genome shotgun (WGS) entry which is preliminary data.</text>
</comment>
<dbReference type="EMBL" id="JBBKTX010000042">
    <property type="protein sequence ID" value="MFK4754748.1"/>
    <property type="molecule type" value="Genomic_DNA"/>
</dbReference>
<dbReference type="Proteomes" id="UP001620597">
    <property type="component" value="Unassembled WGS sequence"/>
</dbReference>
<keyword evidence="3" id="KW-1185">Reference proteome</keyword>
<feature type="transmembrane region" description="Helical" evidence="1">
    <location>
        <begin position="5"/>
        <end position="25"/>
    </location>
</feature>
<keyword evidence="1" id="KW-0812">Transmembrane</keyword>
<proteinExistence type="predicted"/>
<protein>
    <submittedName>
        <fullName evidence="2">Uncharacterized protein</fullName>
    </submittedName>
</protein>
<gene>
    <name evidence="2" type="ORF">WG929_20305</name>
</gene>
<evidence type="ECO:0000313" key="2">
    <source>
        <dbReference type="EMBL" id="MFK4754748.1"/>
    </source>
</evidence>
<name>A0ABW8NP79_9GAMM</name>
<organism evidence="2 3">
    <name type="scientific">Oceanobacter antarcticus</name>
    <dbReference type="NCBI Taxonomy" id="3133425"/>
    <lineage>
        <taxon>Bacteria</taxon>
        <taxon>Pseudomonadati</taxon>
        <taxon>Pseudomonadota</taxon>
        <taxon>Gammaproteobacteria</taxon>
        <taxon>Oceanospirillales</taxon>
        <taxon>Oceanospirillaceae</taxon>
        <taxon>Oceanobacter</taxon>
    </lineage>
</organism>
<evidence type="ECO:0000256" key="1">
    <source>
        <dbReference type="SAM" id="Phobius"/>
    </source>
</evidence>
<accession>A0ABW8NP79</accession>
<feature type="transmembrane region" description="Helical" evidence="1">
    <location>
        <begin position="53"/>
        <end position="73"/>
    </location>
</feature>
<feature type="transmembrane region" description="Helical" evidence="1">
    <location>
        <begin position="94"/>
        <end position="110"/>
    </location>
</feature>
<reference evidence="2 3" key="1">
    <citation type="submission" date="2024-03" db="EMBL/GenBank/DDBJ databases">
        <title>High-quality draft genome sequence of Oceanobacter sp. wDCs-4.</title>
        <authorList>
            <person name="Dong C."/>
        </authorList>
    </citation>
    <scope>NUCLEOTIDE SEQUENCE [LARGE SCALE GENOMIC DNA]</scope>
    <source>
        <strain evidence="3">wDCs-4</strain>
    </source>
</reference>
<dbReference type="RefSeq" id="WP_416207533.1">
    <property type="nucleotide sequence ID" value="NZ_JBBKTX010000042.1"/>
</dbReference>
<keyword evidence="1" id="KW-1133">Transmembrane helix</keyword>